<evidence type="ECO:0000313" key="10">
    <source>
        <dbReference type="EMBL" id="KAJ3122180.1"/>
    </source>
</evidence>
<comment type="subunit">
    <text evidence="8">Homodimer.</text>
</comment>
<keyword evidence="5 8" id="KW-1133">Transmembrane helix</keyword>
<dbReference type="GO" id="GO:0000139">
    <property type="term" value="C:Golgi membrane"/>
    <property type="evidence" value="ECO:0007669"/>
    <property type="project" value="UniProtKB-SubCell"/>
</dbReference>
<feature type="transmembrane region" description="Helical" evidence="8">
    <location>
        <begin position="184"/>
        <end position="206"/>
    </location>
</feature>
<dbReference type="GO" id="GO:0070765">
    <property type="term" value="C:gamma-secretase complex"/>
    <property type="evidence" value="ECO:0007669"/>
    <property type="project" value="TreeGrafter"/>
</dbReference>
<dbReference type="Gene3D" id="1.10.472.100">
    <property type="entry name" value="Presenilin"/>
    <property type="match status" value="1"/>
</dbReference>
<dbReference type="InterPro" id="IPR001108">
    <property type="entry name" value="Peptidase_A22A"/>
</dbReference>
<name>A0AAD5T1R2_9FUNG</name>
<keyword evidence="7 8" id="KW-0472">Membrane</keyword>
<comment type="subcellular location">
    <subcellularLocation>
        <location evidence="8">Endoplasmic reticulum membrane</location>
        <topology evidence="8">Multi-pass membrane protein</topology>
    </subcellularLocation>
    <subcellularLocation>
        <location evidence="8">Golgi apparatus membrane</location>
        <topology evidence="8">Multi-pass membrane protein</topology>
    </subcellularLocation>
</comment>
<evidence type="ECO:0000256" key="4">
    <source>
        <dbReference type="ARBA" id="ARBA00022976"/>
    </source>
</evidence>
<dbReference type="InterPro" id="IPR006639">
    <property type="entry name" value="Preselin/SPP"/>
</dbReference>
<accession>A0AAD5T1R2</accession>
<dbReference type="EC" id="3.4.23.-" evidence="8"/>
<comment type="similarity">
    <text evidence="1 8">Belongs to the peptidase A22A family.</text>
</comment>
<dbReference type="InterPro" id="IPR042524">
    <property type="entry name" value="Presenilin_C"/>
</dbReference>
<dbReference type="SMART" id="SM00730">
    <property type="entry name" value="PSN"/>
    <property type="match status" value="1"/>
</dbReference>
<dbReference type="AlphaFoldDB" id="A0AAD5T1R2"/>
<feature type="region of interest" description="Disordered" evidence="9">
    <location>
        <begin position="27"/>
        <end position="61"/>
    </location>
</feature>
<dbReference type="PANTHER" id="PTHR10202:SF13">
    <property type="entry name" value="PRESENILIN HOMOLOG"/>
    <property type="match status" value="1"/>
</dbReference>
<organism evidence="10 11">
    <name type="scientific">Physocladia obscura</name>
    <dbReference type="NCBI Taxonomy" id="109957"/>
    <lineage>
        <taxon>Eukaryota</taxon>
        <taxon>Fungi</taxon>
        <taxon>Fungi incertae sedis</taxon>
        <taxon>Chytridiomycota</taxon>
        <taxon>Chytridiomycota incertae sedis</taxon>
        <taxon>Chytridiomycetes</taxon>
        <taxon>Chytridiales</taxon>
        <taxon>Chytriomycetaceae</taxon>
        <taxon>Physocladia</taxon>
    </lineage>
</organism>
<sequence length="515" mass="56022">MRYRKILLKVCQECQVRHWPKHQSICSKQQPPELQKQPQSSEPQPSEQQRSEQQRPGRRRKRGVRSPLIFLGELDSETIAELRFYLVQIYSIVKPVVMCITLSILWMRLVNSPTSYFDKGLSSSIVPNIYAGGVSGVVSGGTAGGGSSSVVQTGDVTSALSIIGEIVGATIVIYLLFKYNCMKILYGFFGLIVLGLLGLFGYILATSLLSTYRVPLDYITFIFFLWNLAGVGMVSIFWKGPLLLQQWYMALSLSSLPAITSWILLSLLAVWDLIAVLCPCGPLRLLIEYSQQNNREIPALLYSAGPTMLMASPPSFQQGKNCSIEENTDFLQAIGTEREESILTTDPLLDSSLALNPAKNQSHNIYGVAASECCIDSATVAIGNLGNDMPGSQQIRVAVAQQQQLNTEGDGDDGSSSGMKLGLALLDWVSTMTVVVAVITGLNVTIFLLVLFQKALPALPISIAFGLLFYFSSFLALVPLVNVLTNIPDRLNMTTATSGSALWAGQNGGAGLIFL</sequence>
<dbReference type="GO" id="GO:0006509">
    <property type="term" value="P:membrane protein ectodomain proteolysis"/>
    <property type="evidence" value="ECO:0007669"/>
    <property type="project" value="TreeGrafter"/>
</dbReference>
<dbReference type="PANTHER" id="PTHR10202">
    <property type="entry name" value="PRESENILIN"/>
    <property type="match status" value="1"/>
</dbReference>
<dbReference type="Proteomes" id="UP001211907">
    <property type="component" value="Unassembled WGS sequence"/>
</dbReference>
<keyword evidence="3 8" id="KW-0256">Endoplasmic reticulum</keyword>
<evidence type="ECO:0000256" key="9">
    <source>
        <dbReference type="SAM" id="MobiDB-lite"/>
    </source>
</evidence>
<dbReference type="Pfam" id="PF01080">
    <property type="entry name" value="Presenilin"/>
    <property type="match status" value="1"/>
</dbReference>
<dbReference type="GO" id="GO:0042500">
    <property type="term" value="F:aspartic endopeptidase activity, intramembrane cleaving"/>
    <property type="evidence" value="ECO:0007669"/>
    <property type="project" value="InterPro"/>
</dbReference>
<evidence type="ECO:0000313" key="11">
    <source>
        <dbReference type="Proteomes" id="UP001211907"/>
    </source>
</evidence>
<evidence type="ECO:0000256" key="5">
    <source>
        <dbReference type="ARBA" id="ARBA00022989"/>
    </source>
</evidence>
<proteinExistence type="inferred from homology"/>
<evidence type="ECO:0000256" key="3">
    <source>
        <dbReference type="ARBA" id="ARBA00022824"/>
    </source>
</evidence>
<protein>
    <recommendedName>
        <fullName evidence="8">Presenilin</fullName>
        <ecNumber evidence="8">3.4.23.-</ecNumber>
    </recommendedName>
</protein>
<feature type="transmembrane region" description="Helical" evidence="8">
    <location>
        <begin position="218"/>
        <end position="238"/>
    </location>
</feature>
<feature type="transmembrane region" description="Helical" evidence="8">
    <location>
        <begin position="84"/>
        <end position="107"/>
    </location>
</feature>
<dbReference type="EMBL" id="JADGJH010000829">
    <property type="protein sequence ID" value="KAJ3122180.1"/>
    <property type="molecule type" value="Genomic_DNA"/>
</dbReference>
<reference evidence="10" key="1">
    <citation type="submission" date="2020-05" db="EMBL/GenBank/DDBJ databases">
        <title>Phylogenomic resolution of chytrid fungi.</title>
        <authorList>
            <person name="Stajich J.E."/>
            <person name="Amses K."/>
            <person name="Simmons R."/>
            <person name="Seto K."/>
            <person name="Myers J."/>
            <person name="Bonds A."/>
            <person name="Quandt C.A."/>
            <person name="Barry K."/>
            <person name="Liu P."/>
            <person name="Grigoriev I."/>
            <person name="Longcore J.E."/>
            <person name="James T.Y."/>
        </authorList>
    </citation>
    <scope>NUCLEOTIDE SEQUENCE</scope>
    <source>
        <strain evidence="10">JEL0513</strain>
    </source>
</reference>
<evidence type="ECO:0000256" key="7">
    <source>
        <dbReference type="ARBA" id="ARBA00023136"/>
    </source>
</evidence>
<keyword evidence="11" id="KW-1185">Reference proteome</keyword>
<feature type="transmembrane region" description="Helical" evidence="8">
    <location>
        <begin position="247"/>
        <end position="264"/>
    </location>
</feature>
<feature type="transmembrane region" description="Helical" evidence="8">
    <location>
        <begin position="425"/>
        <end position="452"/>
    </location>
</feature>
<evidence type="ECO:0000256" key="2">
    <source>
        <dbReference type="ARBA" id="ARBA00022692"/>
    </source>
</evidence>
<comment type="caution">
    <text evidence="10">The sequence shown here is derived from an EMBL/GenBank/DDBJ whole genome shotgun (WGS) entry which is preliminary data.</text>
</comment>
<keyword evidence="6 8" id="KW-0333">Golgi apparatus</keyword>
<comment type="domain">
    <text evidence="8">The PAL motif is required for normal active site conformation.</text>
</comment>
<keyword evidence="8" id="KW-0645">Protease</keyword>
<evidence type="ECO:0000256" key="1">
    <source>
        <dbReference type="ARBA" id="ARBA00008604"/>
    </source>
</evidence>
<dbReference type="GO" id="GO:0016485">
    <property type="term" value="P:protein processing"/>
    <property type="evidence" value="ECO:0007669"/>
    <property type="project" value="InterPro"/>
</dbReference>
<dbReference type="GO" id="GO:0055074">
    <property type="term" value="P:calcium ion homeostasis"/>
    <property type="evidence" value="ECO:0007669"/>
    <property type="project" value="TreeGrafter"/>
</dbReference>
<dbReference type="PRINTS" id="PR01072">
    <property type="entry name" value="PRESENILIN"/>
</dbReference>
<keyword evidence="8" id="KW-0378">Hydrolase</keyword>
<feature type="transmembrane region" description="Helical" evidence="8">
    <location>
        <begin position="156"/>
        <end position="177"/>
    </location>
</feature>
<keyword evidence="4 8" id="KW-0914">Notch signaling pathway</keyword>
<evidence type="ECO:0000256" key="6">
    <source>
        <dbReference type="ARBA" id="ARBA00023034"/>
    </source>
</evidence>
<comment type="function">
    <text evidence="8">Probable subunit of the gamma-secretase complex, an endoprotease complex that catalyzes the intramembrane cleavage of integral membrane proteins such as Notch receptors.</text>
</comment>
<gene>
    <name evidence="10" type="primary">PSEN2_2</name>
    <name evidence="10" type="ORF">HK100_012091</name>
</gene>
<feature type="compositionally biased region" description="Low complexity" evidence="9">
    <location>
        <begin position="27"/>
        <end position="48"/>
    </location>
</feature>
<dbReference type="GO" id="GO:0005789">
    <property type="term" value="C:endoplasmic reticulum membrane"/>
    <property type="evidence" value="ECO:0007669"/>
    <property type="project" value="UniProtKB-SubCell"/>
</dbReference>
<feature type="transmembrane region" description="Helical" evidence="8">
    <location>
        <begin position="458"/>
        <end position="484"/>
    </location>
</feature>
<evidence type="ECO:0000256" key="8">
    <source>
        <dbReference type="RuleBase" id="RU361148"/>
    </source>
</evidence>
<keyword evidence="2 8" id="KW-0812">Transmembrane</keyword>